<evidence type="ECO:0000313" key="7">
    <source>
        <dbReference type="EMBL" id="TVT99592.1"/>
    </source>
</evidence>
<dbReference type="PANTHER" id="PTHR45931:SF23">
    <property type="entry name" value="OS12G0134500 PROTEIN"/>
    <property type="match status" value="1"/>
</dbReference>
<evidence type="ECO:0000256" key="1">
    <source>
        <dbReference type="ARBA" id="ARBA00022723"/>
    </source>
</evidence>
<feature type="domain" description="RING-type" evidence="6">
    <location>
        <begin position="346"/>
        <end position="387"/>
    </location>
</feature>
<dbReference type="CDD" id="cd16454">
    <property type="entry name" value="RING-H2_PA-TM-RING"/>
    <property type="match status" value="2"/>
</dbReference>
<dbReference type="PANTHER" id="PTHR45931">
    <property type="entry name" value="SI:CH211-59O9.10"/>
    <property type="match status" value="1"/>
</dbReference>
<evidence type="ECO:0000313" key="8">
    <source>
        <dbReference type="Proteomes" id="UP000324897"/>
    </source>
</evidence>
<dbReference type="Gene3D" id="3.30.40.10">
    <property type="entry name" value="Zinc/RING finger domain, C3HC4 (zinc finger)"/>
    <property type="match status" value="2"/>
</dbReference>
<dbReference type="InterPro" id="IPR051834">
    <property type="entry name" value="RING_finger_E3_ligase"/>
</dbReference>
<dbReference type="AlphaFoldDB" id="A0A5J9SL23"/>
<keyword evidence="3" id="KW-0862">Zinc</keyword>
<evidence type="ECO:0000256" key="5">
    <source>
        <dbReference type="SAM" id="MobiDB-lite"/>
    </source>
</evidence>
<dbReference type="InterPro" id="IPR013083">
    <property type="entry name" value="Znf_RING/FYVE/PHD"/>
</dbReference>
<dbReference type="GO" id="GO:0008270">
    <property type="term" value="F:zinc ion binding"/>
    <property type="evidence" value="ECO:0007669"/>
    <property type="project" value="UniProtKB-KW"/>
</dbReference>
<evidence type="ECO:0000259" key="6">
    <source>
        <dbReference type="PROSITE" id="PS50089"/>
    </source>
</evidence>
<dbReference type="EMBL" id="RWGY01000696">
    <property type="protein sequence ID" value="TVT99592.1"/>
    <property type="molecule type" value="Genomic_DNA"/>
</dbReference>
<feature type="non-terminal residue" evidence="7">
    <location>
        <position position="1"/>
    </location>
</feature>
<dbReference type="OrthoDB" id="996728at2759"/>
<dbReference type="Proteomes" id="UP000324897">
    <property type="component" value="Unassembled WGS sequence"/>
</dbReference>
<accession>A0A5J9SL23</accession>
<comment type="caution">
    <text evidence="7">The sequence shown here is derived from an EMBL/GenBank/DDBJ whole genome shotgun (WGS) entry which is preliminary data.</text>
</comment>
<organism evidence="7 8">
    <name type="scientific">Eragrostis curvula</name>
    <name type="common">weeping love grass</name>
    <dbReference type="NCBI Taxonomy" id="38414"/>
    <lineage>
        <taxon>Eukaryota</taxon>
        <taxon>Viridiplantae</taxon>
        <taxon>Streptophyta</taxon>
        <taxon>Embryophyta</taxon>
        <taxon>Tracheophyta</taxon>
        <taxon>Spermatophyta</taxon>
        <taxon>Magnoliopsida</taxon>
        <taxon>Liliopsida</taxon>
        <taxon>Poales</taxon>
        <taxon>Poaceae</taxon>
        <taxon>PACMAD clade</taxon>
        <taxon>Chloridoideae</taxon>
        <taxon>Eragrostideae</taxon>
        <taxon>Eragrostidinae</taxon>
        <taxon>Eragrostis</taxon>
    </lineage>
</organism>
<keyword evidence="2 4" id="KW-0863">Zinc-finger</keyword>
<dbReference type="PROSITE" id="PS50089">
    <property type="entry name" value="ZF_RING_2"/>
    <property type="match status" value="2"/>
</dbReference>
<feature type="region of interest" description="Disordered" evidence="5">
    <location>
        <begin position="1"/>
        <end position="21"/>
    </location>
</feature>
<gene>
    <name evidence="7" type="ORF">EJB05_55022</name>
</gene>
<evidence type="ECO:0000256" key="2">
    <source>
        <dbReference type="ARBA" id="ARBA00022771"/>
    </source>
</evidence>
<evidence type="ECO:0000256" key="3">
    <source>
        <dbReference type="ARBA" id="ARBA00022833"/>
    </source>
</evidence>
<dbReference type="GO" id="GO:0005634">
    <property type="term" value="C:nucleus"/>
    <property type="evidence" value="ECO:0007669"/>
    <property type="project" value="TreeGrafter"/>
</dbReference>
<feature type="domain" description="RING-type" evidence="6">
    <location>
        <begin position="132"/>
        <end position="173"/>
    </location>
</feature>
<dbReference type="GO" id="GO:0061630">
    <property type="term" value="F:ubiquitin protein ligase activity"/>
    <property type="evidence" value="ECO:0007669"/>
    <property type="project" value="TreeGrafter"/>
</dbReference>
<dbReference type="Gramene" id="TVT99592">
    <property type="protein sequence ID" value="TVT99592"/>
    <property type="gene ID" value="EJB05_55022"/>
</dbReference>
<proteinExistence type="predicted"/>
<dbReference type="SUPFAM" id="SSF57850">
    <property type="entry name" value="RING/U-box"/>
    <property type="match status" value="2"/>
</dbReference>
<dbReference type="GO" id="GO:0006511">
    <property type="term" value="P:ubiquitin-dependent protein catabolic process"/>
    <property type="evidence" value="ECO:0007669"/>
    <property type="project" value="TreeGrafter"/>
</dbReference>
<dbReference type="Pfam" id="PF13639">
    <property type="entry name" value="zf-RING_2"/>
    <property type="match status" value="2"/>
</dbReference>
<dbReference type="SMART" id="SM00184">
    <property type="entry name" value="RING"/>
    <property type="match status" value="2"/>
</dbReference>
<dbReference type="InterPro" id="IPR001841">
    <property type="entry name" value="Znf_RING"/>
</dbReference>
<sequence length="404" mass="43839">MDGDDRMAAADPPPRDAQTAAPSMQPFFMHSDAQARASMDNIARMLVHFANRAPPSMLPLHPDRGRAIRINRAFLTTLRRLRARDPDAGDDHSDAYGEDGFGTVPASGVAMACLPERTVGEGDEVMVKKAECAVCLEAYEAGETLRTMPCSHGFHEGCIFGWLRVSRLCPLCRFAMPAESETEEEDGEDGVLVYKYAPPARPVHLVSAPHAAALSLKRKRNQMNGDGDSYALMDAVLPQPSSSTSMQPFFMHSDATEELISEVFPALWRRLSRLARPMLHGGDHVWSAWAPRRAPVVDGDGIGIGVDDGGAYGNGGFGAVPASGEAIVGLPERTAGEGEAMRKEECAVCLEGYEDGDALRTMPCSHGFHEGCIFGWLRVSRLCPLCRFAMPAESETEEEDSEDE</sequence>
<reference evidence="7 8" key="1">
    <citation type="journal article" date="2019" name="Sci. Rep.">
        <title>A high-quality genome of Eragrostis curvula grass provides insights into Poaceae evolution and supports new strategies to enhance forage quality.</title>
        <authorList>
            <person name="Carballo J."/>
            <person name="Santos B.A.C.M."/>
            <person name="Zappacosta D."/>
            <person name="Garbus I."/>
            <person name="Selva J.P."/>
            <person name="Gallo C.A."/>
            <person name="Diaz A."/>
            <person name="Albertini E."/>
            <person name="Caccamo M."/>
            <person name="Echenique V."/>
        </authorList>
    </citation>
    <scope>NUCLEOTIDE SEQUENCE [LARGE SCALE GENOMIC DNA]</scope>
    <source>
        <strain evidence="8">cv. Victoria</strain>
        <tissue evidence="7">Leaf</tissue>
    </source>
</reference>
<name>A0A5J9SL23_9POAL</name>
<protein>
    <recommendedName>
        <fullName evidence="6">RING-type domain-containing protein</fullName>
    </recommendedName>
</protein>
<evidence type="ECO:0000256" key="4">
    <source>
        <dbReference type="PROSITE-ProRule" id="PRU00175"/>
    </source>
</evidence>
<keyword evidence="8" id="KW-1185">Reference proteome</keyword>
<keyword evidence="1" id="KW-0479">Metal-binding</keyword>